<sequence>MQAEPVPCPCLSIAVTGHRASHPSFPPDASDLTNLFRTVFGQIDGVLADCSGELGGSLAATRLHTLTSDGTDQIAANLALDRNWELVVPLPFGKAVNAAINARPMDAADLRSTLAGERPANTEAAQRIDRIDAILSQARLFELADDDERIAALLIAASEPDSSPDTRKAADLAAGSRAATAGRILIEQCDFLIAVWDGQSIADVGGTGHTVAAALEQGTPVLWVDPAPMHWQILQTPEALAGRSAAVAETQDADALAAIVRASVLPQTSTMTGSHIGTDALNSARWRDRSSLFAHAFRRIEALFGEQGLARRLGSVRQTYERPSAIATGSAAPLLSAIDALPCGDPALWARIEARVLRRFAWSDGISARISDSYRSGMTINFLLGSFAIIAGVLYLPLVDTSQKWLFAGIEFALLLTVIAITVYGTRHRLHGRWFETRRAAEYLRHSPVLLAMGVARPAGNWPRGTRSFWPEWYARHSMRAVGLPEAKIGKPYLHAALGILRDHQVLPQRDYHRRKARQLNRVHEGLDRLSAVLFVAAVLAVAIYLGLVAAEHFTGLAGGWPDHAAKLFTVLGVALPTLGGAFAGIRYFGDFERFATISEVAAEKLGVVADRIALLQGAPAERLEYRHVAELMHAADDVVFSEIQSWQAVFSGKKITVPA</sequence>
<feature type="transmembrane region" description="Helical" evidence="1">
    <location>
        <begin position="379"/>
        <end position="399"/>
    </location>
</feature>
<accession>A0A845B674</accession>
<reference evidence="2 3" key="1">
    <citation type="submission" date="2019-12" db="EMBL/GenBank/DDBJ databases">
        <title>Genomic-based taxomic classification of the family Erythrobacteraceae.</title>
        <authorList>
            <person name="Xu L."/>
        </authorList>
    </citation>
    <scope>NUCLEOTIDE SEQUENCE [LARGE SCALE GENOMIC DNA]</scope>
    <source>
        <strain evidence="2 3">KCTC 42453</strain>
    </source>
</reference>
<evidence type="ECO:0008006" key="4">
    <source>
        <dbReference type="Google" id="ProtNLM"/>
    </source>
</evidence>
<dbReference type="OrthoDB" id="2968017at2"/>
<evidence type="ECO:0000313" key="3">
    <source>
        <dbReference type="Proteomes" id="UP000431922"/>
    </source>
</evidence>
<feature type="transmembrane region" description="Helical" evidence="1">
    <location>
        <begin position="530"/>
        <end position="548"/>
    </location>
</feature>
<name>A0A845B674_9SPHN</name>
<keyword evidence="1" id="KW-1133">Transmembrane helix</keyword>
<dbReference type="Proteomes" id="UP000431922">
    <property type="component" value="Unassembled WGS sequence"/>
</dbReference>
<comment type="caution">
    <text evidence="2">The sequence shown here is derived from an EMBL/GenBank/DDBJ whole genome shotgun (WGS) entry which is preliminary data.</text>
</comment>
<keyword evidence="3" id="KW-1185">Reference proteome</keyword>
<gene>
    <name evidence="2" type="ORF">GRI65_10765</name>
</gene>
<keyword evidence="1" id="KW-0472">Membrane</keyword>
<keyword evidence="1" id="KW-0812">Transmembrane</keyword>
<evidence type="ECO:0000256" key="1">
    <source>
        <dbReference type="SAM" id="Phobius"/>
    </source>
</evidence>
<organism evidence="2 3">
    <name type="scientific">Allopontixanthobacter sediminis</name>
    <dbReference type="NCBI Taxonomy" id="1689985"/>
    <lineage>
        <taxon>Bacteria</taxon>
        <taxon>Pseudomonadati</taxon>
        <taxon>Pseudomonadota</taxon>
        <taxon>Alphaproteobacteria</taxon>
        <taxon>Sphingomonadales</taxon>
        <taxon>Erythrobacteraceae</taxon>
        <taxon>Allopontixanthobacter</taxon>
    </lineage>
</organism>
<dbReference type="RefSeq" id="WP_160756467.1">
    <property type="nucleotide sequence ID" value="NZ_WTYL01000002.1"/>
</dbReference>
<protein>
    <recommendedName>
        <fullName evidence="4">SMODS and SLOG-associating 2TM effector domain-containing protein</fullName>
    </recommendedName>
</protein>
<feature type="transmembrane region" description="Helical" evidence="1">
    <location>
        <begin position="568"/>
        <end position="589"/>
    </location>
</feature>
<proteinExistence type="predicted"/>
<dbReference type="EMBL" id="WTYL01000002">
    <property type="protein sequence ID" value="MXP44937.1"/>
    <property type="molecule type" value="Genomic_DNA"/>
</dbReference>
<evidence type="ECO:0000313" key="2">
    <source>
        <dbReference type="EMBL" id="MXP44937.1"/>
    </source>
</evidence>
<feature type="transmembrane region" description="Helical" evidence="1">
    <location>
        <begin position="405"/>
        <end position="425"/>
    </location>
</feature>
<dbReference type="AlphaFoldDB" id="A0A845B674"/>